<dbReference type="Proteomes" id="UP000463051">
    <property type="component" value="Unassembled WGS sequence"/>
</dbReference>
<name>A0A7X2L582_9BACL</name>
<organism evidence="2 3">
    <name type="scientific">Paenibacillus monticola</name>
    <dbReference type="NCBI Taxonomy" id="2666075"/>
    <lineage>
        <taxon>Bacteria</taxon>
        <taxon>Bacillati</taxon>
        <taxon>Bacillota</taxon>
        <taxon>Bacilli</taxon>
        <taxon>Bacillales</taxon>
        <taxon>Paenibacillaceae</taxon>
        <taxon>Paenibacillus</taxon>
    </lineage>
</organism>
<dbReference type="InterPro" id="IPR011047">
    <property type="entry name" value="Quinoprotein_ADH-like_sf"/>
</dbReference>
<gene>
    <name evidence="2" type="ORF">GJB61_30090</name>
</gene>
<accession>A0A7X2L582</accession>
<reference evidence="2 3" key="1">
    <citation type="submission" date="2019-11" db="EMBL/GenBank/DDBJ databases">
        <title>Paenibacillus monticola sp. nov., a novel PGPR strain isolated from mountain sample in China.</title>
        <authorList>
            <person name="Zhao Q."/>
            <person name="Li H.-P."/>
            <person name="Zhang J.-L."/>
        </authorList>
    </citation>
    <scope>NUCLEOTIDE SEQUENCE [LARGE SCALE GENOMIC DNA]</scope>
    <source>
        <strain evidence="2 3">LC-T2</strain>
    </source>
</reference>
<evidence type="ECO:0000313" key="3">
    <source>
        <dbReference type="Proteomes" id="UP000463051"/>
    </source>
</evidence>
<proteinExistence type="predicted"/>
<dbReference type="SUPFAM" id="SSF55383">
    <property type="entry name" value="Copper amine oxidase, domain N"/>
    <property type="match status" value="1"/>
</dbReference>
<dbReference type="SUPFAM" id="SSF50998">
    <property type="entry name" value="Quinoprotein alcohol dehydrogenase-like"/>
    <property type="match status" value="1"/>
</dbReference>
<dbReference type="EMBL" id="WJXB01000021">
    <property type="protein sequence ID" value="MRN57188.1"/>
    <property type="molecule type" value="Genomic_DNA"/>
</dbReference>
<dbReference type="InterPro" id="IPR012854">
    <property type="entry name" value="Cu_amine_oxidase-like_N"/>
</dbReference>
<dbReference type="AlphaFoldDB" id="A0A7X2L582"/>
<comment type="caution">
    <text evidence="2">The sequence shown here is derived from an EMBL/GenBank/DDBJ whole genome shotgun (WGS) entry which is preliminary data.</text>
</comment>
<sequence>MQFEGAIIFMRKVIGFLIFCMIFISFSKVGISEASPKSKYLTKEQSIIPPVTFYDNYGAKENKSLNFLTNGTYEWKWTIRSASQFSFNKYSNNLVYYKDYNDIYTAIDGEGKRNWMFFDERADVYRTADGMLISTIYDNASTLQIIGEESKTITEHGSLKIYNSDETVRANLNFIKPNSPFSDIYWLDSNGNLIVLEQTGIVSYNKKGQKNWTYQTDILVSQERLFGTTTNVDNIYFSDVNGYLIVEIGNKRMLLDDQGKPVKIEVEEQNLQSNFTNYDYSIKWKGGSYEAGEGAVLISRDLSKKIKWTYKLRRYGPPENIVTNSKGHVFFSDLNGNIYGLDDMGNEMFCLLRNNSAITHTELLVNNEGDLIGITENIGMFKIGLRKASMRINGESFKLPYSPIMKNGVVLVPYRDFLERLGFKVVENKKTHEITGKMETKEIRFKPGDTTVYLNGKQRKLAVGAESHDGTVYIPLQIVAEVSGLEMEWDPSIKEARLGTTSSLAQNAVERFLLQVEQGDETKIKNALVPSNSLTLKVTKLLGTHESYKQIMDIRSISVKSIGKDEMMVETVQRNQLYFQQNQAIMDKVMTNHFTIKRMKDGQWKISDFDL</sequence>
<feature type="domain" description="Copper amine oxidase-like N-terminal" evidence="1">
    <location>
        <begin position="392"/>
        <end position="493"/>
    </location>
</feature>
<dbReference type="Pfam" id="PF07833">
    <property type="entry name" value="Cu_amine_oxidN1"/>
    <property type="match status" value="1"/>
</dbReference>
<evidence type="ECO:0000313" key="2">
    <source>
        <dbReference type="EMBL" id="MRN57188.1"/>
    </source>
</evidence>
<protein>
    <recommendedName>
        <fullName evidence="1">Copper amine oxidase-like N-terminal domain-containing protein</fullName>
    </recommendedName>
</protein>
<dbReference type="Gene3D" id="3.30.457.10">
    <property type="entry name" value="Copper amine oxidase-like, N-terminal domain"/>
    <property type="match status" value="1"/>
</dbReference>
<evidence type="ECO:0000259" key="1">
    <source>
        <dbReference type="Pfam" id="PF07833"/>
    </source>
</evidence>
<dbReference type="InterPro" id="IPR036582">
    <property type="entry name" value="Mao_N_sf"/>
</dbReference>
<keyword evidence="3" id="KW-1185">Reference proteome</keyword>